<dbReference type="InterPro" id="IPR023193">
    <property type="entry name" value="EPSP_synthase_CS"/>
</dbReference>
<feature type="binding site" evidence="7">
    <location>
        <position position="354"/>
    </location>
    <ligand>
        <name>3-phosphoshikimate</name>
        <dbReference type="ChEBI" id="CHEBI:145989"/>
    </ligand>
</feature>
<proteinExistence type="inferred from homology"/>
<accession>A0ABY2KP86</accession>
<dbReference type="NCBIfam" id="TIGR01356">
    <property type="entry name" value="aroA"/>
    <property type="match status" value="1"/>
</dbReference>
<organism evidence="9 10">
    <name type="scientific">Pseudotabrizicola sediminis</name>
    <dbReference type="NCBI Taxonomy" id="2486418"/>
    <lineage>
        <taxon>Bacteria</taxon>
        <taxon>Pseudomonadati</taxon>
        <taxon>Pseudomonadota</taxon>
        <taxon>Alphaproteobacteria</taxon>
        <taxon>Rhodobacterales</taxon>
        <taxon>Paracoccaceae</taxon>
        <taxon>Pseudotabrizicola</taxon>
    </lineage>
</organism>
<comment type="subunit">
    <text evidence="7">Monomer.</text>
</comment>
<evidence type="ECO:0000256" key="4">
    <source>
        <dbReference type="ARBA" id="ARBA00022679"/>
    </source>
</evidence>
<dbReference type="SUPFAM" id="SSF55205">
    <property type="entry name" value="EPT/RTPC-like"/>
    <property type="match status" value="1"/>
</dbReference>
<feature type="domain" description="Enolpyruvate transferase" evidence="8">
    <location>
        <begin position="16"/>
        <end position="436"/>
    </location>
</feature>
<keyword evidence="10" id="KW-1185">Reference proteome</keyword>
<evidence type="ECO:0000256" key="6">
    <source>
        <dbReference type="ARBA" id="ARBA00044633"/>
    </source>
</evidence>
<feature type="binding site" evidence="7">
    <location>
        <position position="33"/>
    </location>
    <ligand>
        <name>3-phosphoshikimate</name>
        <dbReference type="ChEBI" id="CHEBI:145989"/>
    </ligand>
</feature>
<dbReference type="InterPro" id="IPR001986">
    <property type="entry name" value="Enolpyruvate_Tfrase_dom"/>
</dbReference>
<keyword evidence="5 7" id="KW-0057">Aromatic amino acid biosynthesis</keyword>
<dbReference type="PANTHER" id="PTHR21090">
    <property type="entry name" value="AROM/DEHYDROQUINATE SYNTHASE"/>
    <property type="match status" value="1"/>
</dbReference>
<gene>
    <name evidence="7 9" type="primary">aroA</name>
    <name evidence="9" type="ORF">EEB11_05305</name>
</gene>
<evidence type="ECO:0000256" key="1">
    <source>
        <dbReference type="ARBA" id="ARBA00004811"/>
    </source>
</evidence>
<comment type="caution">
    <text evidence="9">The sequence shown here is derived from an EMBL/GenBank/DDBJ whole genome shotgun (WGS) entry which is preliminary data.</text>
</comment>
<dbReference type="PROSITE" id="PS00104">
    <property type="entry name" value="EPSP_SYNTHASE_1"/>
    <property type="match status" value="1"/>
</dbReference>
<comment type="function">
    <text evidence="7">Catalyzes the transfer of the enolpyruvyl moiety of phosphoenolpyruvate (PEP) to the 5-hydroxyl of shikimate-3-phosphate (S3P) to produce enolpyruvyl shikimate-3-phosphate and inorganic phosphate.</text>
</comment>
<evidence type="ECO:0000256" key="3">
    <source>
        <dbReference type="ARBA" id="ARBA00022605"/>
    </source>
</evidence>
<dbReference type="PIRSF" id="PIRSF000505">
    <property type="entry name" value="EPSPS"/>
    <property type="match status" value="1"/>
</dbReference>
<name>A0ABY2KP86_9RHOB</name>
<dbReference type="PANTHER" id="PTHR21090:SF5">
    <property type="entry name" value="PENTAFUNCTIONAL AROM POLYPEPTIDE"/>
    <property type="match status" value="1"/>
</dbReference>
<feature type="binding site" evidence="7">
    <location>
        <position position="176"/>
    </location>
    <ligand>
        <name>phosphoenolpyruvate</name>
        <dbReference type="ChEBI" id="CHEBI:58702"/>
    </ligand>
</feature>
<dbReference type="GO" id="GO:0003866">
    <property type="term" value="F:3-phosphoshikimate 1-carboxyvinyltransferase activity"/>
    <property type="evidence" value="ECO:0007669"/>
    <property type="project" value="UniProtKB-EC"/>
</dbReference>
<evidence type="ECO:0000256" key="2">
    <source>
        <dbReference type="ARBA" id="ARBA00009948"/>
    </source>
</evidence>
<evidence type="ECO:0000256" key="5">
    <source>
        <dbReference type="ARBA" id="ARBA00023141"/>
    </source>
</evidence>
<feature type="binding site" evidence="7">
    <location>
        <position position="403"/>
    </location>
    <ligand>
        <name>phosphoenolpyruvate</name>
        <dbReference type="ChEBI" id="CHEBI:58702"/>
    </ligand>
</feature>
<dbReference type="PROSITE" id="PS00885">
    <property type="entry name" value="EPSP_SYNTHASE_2"/>
    <property type="match status" value="1"/>
</dbReference>
<reference evidence="9 10" key="1">
    <citation type="submission" date="2018-11" db="EMBL/GenBank/DDBJ databases">
        <title>Tabrizicola sp. isolated from sediment of alpine lake.</title>
        <authorList>
            <person name="Liu Z."/>
        </authorList>
    </citation>
    <scope>NUCLEOTIDE SEQUENCE [LARGE SCALE GENOMIC DNA]</scope>
    <source>
        <strain evidence="9 10">DRYC-M-16</strain>
    </source>
</reference>
<dbReference type="InterPro" id="IPR036968">
    <property type="entry name" value="Enolpyruvate_Tfrase_sf"/>
</dbReference>
<dbReference type="RefSeq" id="WP_135429695.1">
    <property type="nucleotide sequence ID" value="NZ_RPEM01000003.1"/>
</dbReference>
<keyword evidence="7" id="KW-0963">Cytoplasm</keyword>
<dbReference type="HAMAP" id="MF_00210">
    <property type="entry name" value="EPSP_synth"/>
    <property type="match status" value="1"/>
</dbReference>
<dbReference type="CDD" id="cd01556">
    <property type="entry name" value="EPSP_synthase"/>
    <property type="match status" value="1"/>
</dbReference>
<dbReference type="Gene3D" id="3.65.10.10">
    <property type="entry name" value="Enolpyruvate transferase domain"/>
    <property type="match status" value="2"/>
</dbReference>
<feature type="binding site" evidence="7">
    <location>
        <position position="29"/>
    </location>
    <ligand>
        <name>3-phosphoshikimate</name>
        <dbReference type="ChEBI" id="CHEBI:145989"/>
    </ligand>
</feature>
<evidence type="ECO:0000259" key="8">
    <source>
        <dbReference type="Pfam" id="PF00275"/>
    </source>
</evidence>
<dbReference type="InterPro" id="IPR006264">
    <property type="entry name" value="EPSP_synthase"/>
</dbReference>
<feature type="binding site" evidence="7">
    <location>
        <position position="176"/>
    </location>
    <ligand>
        <name>3-phosphoshikimate</name>
        <dbReference type="ChEBI" id="CHEBI:145989"/>
    </ligand>
</feature>
<feature type="active site" description="Proton acceptor" evidence="7">
    <location>
        <position position="327"/>
    </location>
</feature>
<feature type="binding site" evidence="7">
    <location>
        <position position="101"/>
    </location>
    <ligand>
        <name>phosphoenolpyruvate</name>
        <dbReference type="ChEBI" id="CHEBI:58702"/>
    </ligand>
</feature>
<evidence type="ECO:0000313" key="10">
    <source>
        <dbReference type="Proteomes" id="UP000297741"/>
    </source>
</evidence>
<keyword evidence="4 7" id="KW-0808">Transferase</keyword>
<evidence type="ECO:0000256" key="7">
    <source>
        <dbReference type="HAMAP-Rule" id="MF_00210"/>
    </source>
</evidence>
<keyword evidence="3 7" id="KW-0028">Amino-acid biosynthesis</keyword>
<feature type="binding site" evidence="7">
    <location>
        <position position="28"/>
    </location>
    <ligand>
        <name>phosphoenolpyruvate</name>
        <dbReference type="ChEBI" id="CHEBI:58702"/>
    </ligand>
</feature>
<comment type="pathway">
    <text evidence="1 7">Metabolic intermediate biosynthesis; chorismate biosynthesis; chorismate from D-erythrose 4-phosphate and phosphoenolpyruvate: step 6/7.</text>
</comment>
<dbReference type="EC" id="2.5.1.19" evidence="7"/>
<feature type="binding site" evidence="7">
    <location>
        <position position="327"/>
    </location>
    <ligand>
        <name>3-phosphoshikimate</name>
        <dbReference type="ChEBI" id="CHEBI:145989"/>
    </ligand>
</feature>
<dbReference type="Pfam" id="PF00275">
    <property type="entry name" value="EPSP_synthase"/>
    <property type="match status" value="1"/>
</dbReference>
<dbReference type="EMBL" id="RPEM01000003">
    <property type="protein sequence ID" value="TGD44422.1"/>
    <property type="molecule type" value="Genomic_DNA"/>
</dbReference>
<protein>
    <recommendedName>
        <fullName evidence="7">3-phosphoshikimate 1-carboxyvinyltransferase</fullName>
        <ecNumber evidence="7">2.5.1.19</ecNumber>
    </recommendedName>
    <alternativeName>
        <fullName evidence="7">5-enolpyruvylshikimate-3-phosphate synthase</fullName>
        <shortName evidence="7">EPSP synthase</shortName>
        <shortName evidence="7">EPSPS</shortName>
    </alternativeName>
</protein>
<comment type="catalytic activity">
    <reaction evidence="6">
        <text>3-phosphoshikimate + phosphoenolpyruvate = 5-O-(1-carboxyvinyl)-3-phosphoshikimate + phosphate</text>
        <dbReference type="Rhea" id="RHEA:21256"/>
        <dbReference type="ChEBI" id="CHEBI:43474"/>
        <dbReference type="ChEBI" id="CHEBI:57701"/>
        <dbReference type="ChEBI" id="CHEBI:58702"/>
        <dbReference type="ChEBI" id="CHEBI:145989"/>
        <dbReference type="EC" id="2.5.1.19"/>
    </reaction>
    <physiologicalReaction direction="left-to-right" evidence="6">
        <dbReference type="Rhea" id="RHEA:21257"/>
    </physiologicalReaction>
</comment>
<feature type="binding site" evidence="7">
    <location>
        <position position="28"/>
    </location>
    <ligand>
        <name>3-phosphoshikimate</name>
        <dbReference type="ChEBI" id="CHEBI:145989"/>
    </ligand>
</feature>
<sequence length="448" mass="46593">MSGHGDAQPMTSAKCGPLRGTAAVPGDKSISHRALLFGAMAVGETKITGLLEGQDVLDTARAMRAFGAEVVQHGAGDWSVHGVGVGGFSEPADVIDCGNSGTGVRLIMGCMATTAMTVTFTGDASLRKRPMARVTDPLALFGAQSYGRKGGRLPMTVVGAANPVPVRYALPVASAQVKSAVLLAGLNAPGETVVIEREPTRDHSERMLLGFGADLSVEQTAEGHVITLKGRPELRPQTVAVPRDPSSAAFPTCAALIVEGSDITVPGVSQNLTRNGLYITLAEMGAEIAFLNPRTEGGEPVADLRVRFSDNMQGIEVPPERAPSMIDEYPILSVVAAFATGRTVMRGVKELRVKESDRIDAMARGLEACGVTIEEDEDTLIVHGMGAGGMPGGAVCATHLDHRIAMSFLIAGMAAKAAVSVDDASPIVTSFPIFEDLMNGLGAAIRRG</sequence>
<feature type="binding site" evidence="7">
    <location>
        <position position="129"/>
    </location>
    <ligand>
        <name>phosphoenolpyruvate</name>
        <dbReference type="ChEBI" id="CHEBI:58702"/>
    </ligand>
</feature>
<comment type="subcellular location">
    <subcellularLocation>
        <location evidence="7">Cytoplasm</location>
    </subcellularLocation>
</comment>
<evidence type="ECO:0000313" key="9">
    <source>
        <dbReference type="EMBL" id="TGD44422.1"/>
    </source>
</evidence>
<dbReference type="Proteomes" id="UP000297741">
    <property type="component" value="Unassembled WGS sequence"/>
</dbReference>
<comment type="caution">
    <text evidence="7">Lacks conserved residue(s) required for the propagation of feature annotation.</text>
</comment>
<feature type="binding site" evidence="7">
    <location>
        <position position="358"/>
    </location>
    <ligand>
        <name>phosphoenolpyruvate</name>
        <dbReference type="ChEBI" id="CHEBI:58702"/>
    </ligand>
</feature>
<feature type="binding site" evidence="7">
    <location>
        <position position="174"/>
    </location>
    <ligand>
        <name>3-phosphoshikimate</name>
        <dbReference type="ChEBI" id="CHEBI:145989"/>
    </ligand>
</feature>
<dbReference type="InterPro" id="IPR013792">
    <property type="entry name" value="RNA3'P_cycl/enolpyr_Trfase_a/b"/>
</dbReference>
<comment type="similarity">
    <text evidence="2 7">Belongs to the EPSP synthase family.</text>
</comment>